<gene>
    <name evidence="1" type="ORF">PPENT_87.1.T0290245</name>
</gene>
<keyword evidence="2" id="KW-1185">Reference proteome</keyword>
<evidence type="ECO:0000313" key="1">
    <source>
        <dbReference type="EMBL" id="CAD8156914.1"/>
    </source>
</evidence>
<dbReference type="EMBL" id="CAJJDO010000029">
    <property type="protein sequence ID" value="CAD8156914.1"/>
    <property type="molecule type" value="Genomic_DNA"/>
</dbReference>
<comment type="caution">
    <text evidence="1">The sequence shown here is derived from an EMBL/GenBank/DDBJ whole genome shotgun (WGS) entry which is preliminary data.</text>
</comment>
<dbReference type="Proteomes" id="UP000689195">
    <property type="component" value="Unassembled WGS sequence"/>
</dbReference>
<organism evidence="1 2">
    <name type="scientific">Paramecium pentaurelia</name>
    <dbReference type="NCBI Taxonomy" id="43138"/>
    <lineage>
        <taxon>Eukaryota</taxon>
        <taxon>Sar</taxon>
        <taxon>Alveolata</taxon>
        <taxon>Ciliophora</taxon>
        <taxon>Intramacronucleata</taxon>
        <taxon>Oligohymenophorea</taxon>
        <taxon>Peniculida</taxon>
        <taxon>Parameciidae</taxon>
        <taxon>Paramecium</taxon>
    </lineage>
</organism>
<name>A0A8S1TXR8_9CILI</name>
<protein>
    <submittedName>
        <fullName evidence="1">Uncharacterized protein</fullName>
    </submittedName>
</protein>
<sequence>MRFRILISLSIIKVGVNYISDKGQPFYQQQDYELIIQETLFHKEEQERSVKQRQFQQEIKCINQVMNYKKVGQQSVP</sequence>
<accession>A0A8S1TXR8</accession>
<reference evidence="1" key="1">
    <citation type="submission" date="2021-01" db="EMBL/GenBank/DDBJ databases">
        <authorList>
            <consortium name="Genoscope - CEA"/>
            <person name="William W."/>
        </authorList>
    </citation>
    <scope>NUCLEOTIDE SEQUENCE</scope>
</reference>
<proteinExistence type="predicted"/>
<dbReference type="AlphaFoldDB" id="A0A8S1TXR8"/>
<evidence type="ECO:0000313" key="2">
    <source>
        <dbReference type="Proteomes" id="UP000689195"/>
    </source>
</evidence>